<protein>
    <submittedName>
        <fullName evidence="3">P1 family peptidase</fullName>
    </submittedName>
</protein>
<dbReference type="EMBL" id="CP049109">
    <property type="protein sequence ID" value="QIG79370.1"/>
    <property type="molecule type" value="Genomic_DNA"/>
</dbReference>
<comment type="similarity">
    <text evidence="1">Belongs to the peptidase S58 family.</text>
</comment>
<dbReference type="Proteomes" id="UP000501568">
    <property type="component" value="Chromosome"/>
</dbReference>
<dbReference type="Pfam" id="PF03576">
    <property type="entry name" value="Peptidase_S58"/>
    <property type="match status" value="1"/>
</dbReference>
<dbReference type="PANTHER" id="PTHR36512:SF3">
    <property type="entry name" value="BLR5678 PROTEIN"/>
    <property type="match status" value="1"/>
</dbReference>
<dbReference type="InterPro" id="IPR005321">
    <property type="entry name" value="Peptidase_S58_DmpA"/>
</dbReference>
<dbReference type="SUPFAM" id="SSF56266">
    <property type="entry name" value="DmpA/ArgJ-like"/>
    <property type="match status" value="1"/>
</dbReference>
<proteinExistence type="inferred from homology"/>
<name>A0A6G6Y395_9SPHN</name>
<evidence type="ECO:0000256" key="1">
    <source>
        <dbReference type="ARBA" id="ARBA00007068"/>
    </source>
</evidence>
<dbReference type="FunFam" id="3.60.70.12:FF:000004">
    <property type="entry name" value="Beta-peptidyl aminopeptidase BapA"/>
    <property type="match status" value="1"/>
</dbReference>
<reference evidence="3 4" key="1">
    <citation type="submission" date="2020-02" db="EMBL/GenBank/DDBJ databases">
        <authorList>
            <person name="Zheng R.K."/>
            <person name="Sun C.M."/>
        </authorList>
    </citation>
    <scope>NUCLEOTIDE SEQUENCE [LARGE SCALE GENOMIC DNA]</scope>
    <source>
        <strain evidence="4">zrk23</strain>
    </source>
</reference>
<keyword evidence="4" id="KW-1185">Reference proteome</keyword>
<dbReference type="InterPro" id="IPR016117">
    <property type="entry name" value="ArgJ-like_dom_sf"/>
</dbReference>
<dbReference type="GO" id="GO:0004177">
    <property type="term" value="F:aminopeptidase activity"/>
    <property type="evidence" value="ECO:0007669"/>
    <property type="project" value="TreeGrafter"/>
</dbReference>
<keyword evidence="2" id="KW-0732">Signal</keyword>
<organism evidence="3 4">
    <name type="scientific">Stakelama tenebrarum</name>
    <dbReference type="NCBI Taxonomy" id="2711215"/>
    <lineage>
        <taxon>Bacteria</taxon>
        <taxon>Pseudomonadati</taxon>
        <taxon>Pseudomonadota</taxon>
        <taxon>Alphaproteobacteria</taxon>
        <taxon>Sphingomonadales</taxon>
        <taxon>Sphingomonadaceae</taxon>
        <taxon>Stakelama</taxon>
    </lineage>
</organism>
<dbReference type="AlphaFoldDB" id="A0A6G6Y395"/>
<dbReference type="RefSeq" id="WP_165326371.1">
    <property type="nucleotide sequence ID" value="NZ_CP049109.1"/>
</dbReference>
<feature type="signal peptide" evidence="2">
    <location>
        <begin position="1"/>
        <end position="30"/>
    </location>
</feature>
<dbReference type="PANTHER" id="PTHR36512">
    <property type="entry name" value="D-AMINOPEPTIDASE"/>
    <property type="match status" value="1"/>
</dbReference>
<accession>A0A6G6Y395</accession>
<evidence type="ECO:0000313" key="3">
    <source>
        <dbReference type="EMBL" id="QIG79370.1"/>
    </source>
</evidence>
<dbReference type="CDD" id="cd02253">
    <property type="entry name" value="DmpA"/>
    <property type="match status" value="1"/>
</dbReference>
<evidence type="ECO:0000256" key="2">
    <source>
        <dbReference type="SAM" id="SignalP"/>
    </source>
</evidence>
<dbReference type="Gene3D" id="3.60.70.12">
    <property type="entry name" value="L-amino peptidase D-ALA esterase/amidase"/>
    <property type="match status" value="1"/>
</dbReference>
<feature type="chain" id="PRO_5026008768" evidence="2">
    <location>
        <begin position="31"/>
        <end position="406"/>
    </location>
</feature>
<dbReference type="KEGG" id="spzr:G5C33_05915"/>
<sequence>MKGHIVKTDLRAAFTLGLAALFLAAAPAAAQERARDLGVPFDGTPGEFNAITDVPGVEVGQTTVIKGEGPLDIGRGPARTGVTIIHPLGKDSVDGVAAGRAVINGTGEWTGMHLVDEIGLFFGPVALTGSGNVGLVIQSLMDWSVEHVPAPLLVTRVLPVVGETLDSRLNDVFGHPLSREDVFAALDSAASGPVAEGNVGGGTGMIAYTFKGGVGTASRIVEVGGKRYTVGVLLQANHGNRDDLRIAGIPVGREIEQNWPEINGVAAIGPNAGEPQDKNSLLIVIATDAPLMPHQLRRVARRAAMGVGRNGSTAGNLSGEMVLAFSTTNVSTPGGEIHIDGMIADTDSDTMNALFAAVVQATEEALVNQLVASETMTGANGVKVYALPRDQLVEILARHNRLVPQD</sequence>
<gene>
    <name evidence="3" type="ORF">G5C33_05915</name>
</gene>
<evidence type="ECO:0000313" key="4">
    <source>
        <dbReference type="Proteomes" id="UP000501568"/>
    </source>
</evidence>